<reference evidence="3" key="1">
    <citation type="submission" date="2022-07" db="EMBL/GenBank/DDBJ databases">
        <title>Genome Sequence of Agrocybe chaxingu.</title>
        <authorList>
            <person name="Buettner E."/>
        </authorList>
    </citation>
    <scope>NUCLEOTIDE SEQUENCE</scope>
    <source>
        <strain evidence="3">MP-N11</strain>
    </source>
</reference>
<dbReference type="Pfam" id="PF10337">
    <property type="entry name" value="ArAE_2_N"/>
    <property type="match status" value="1"/>
</dbReference>
<sequence length="336" mass="37471">MSLENLKNDTQKKRPLRRPLHKKDDGWFSWVMPALKSRRMLKTWFRSCVALCVTLILMVVPGPSLTMGQASFFAAILATMLPPNFAFSVFFMAMMTLFLGTPHILQDSFSYTAHAVRSTSLLAQQQQKFQASIDPNVSVTLQTQLATFHGLFLDVRSSAIHGVFVFVGSYALAAIGTAGPLIPNTEYMIPKPFILPACFYVAVALASIVFIFPESLSHVWLTMLLDDFWTPTLDLFRLQSEALTVAPSDHAKWEEMNARGTELRGKLLEGLEELTQKAGLIDLDCSLGRLGPADLKKISAELKSMMFRAGYASLPFPKYRVSNVRQCTAFVPNVHQ</sequence>
<dbReference type="PANTHER" id="PTHR37994">
    <property type="entry name" value="ARAE_2_N DOMAIN-CONTAINING PROTEIN-RELATED"/>
    <property type="match status" value="1"/>
</dbReference>
<comment type="caution">
    <text evidence="3">The sequence shown here is derived from an EMBL/GenBank/DDBJ whole genome shotgun (WGS) entry which is preliminary data.</text>
</comment>
<accession>A0A9W8K1J5</accession>
<organism evidence="3 4">
    <name type="scientific">Agrocybe chaxingu</name>
    <dbReference type="NCBI Taxonomy" id="84603"/>
    <lineage>
        <taxon>Eukaryota</taxon>
        <taxon>Fungi</taxon>
        <taxon>Dikarya</taxon>
        <taxon>Basidiomycota</taxon>
        <taxon>Agaricomycotina</taxon>
        <taxon>Agaricomycetes</taxon>
        <taxon>Agaricomycetidae</taxon>
        <taxon>Agaricales</taxon>
        <taxon>Agaricineae</taxon>
        <taxon>Strophariaceae</taxon>
        <taxon>Agrocybe</taxon>
    </lineage>
</organism>
<dbReference type="EMBL" id="JANKHO010000436">
    <property type="protein sequence ID" value="KAJ3509935.1"/>
    <property type="molecule type" value="Genomic_DNA"/>
</dbReference>
<keyword evidence="1" id="KW-0812">Transmembrane</keyword>
<feature type="domain" description="Putative ER transporter 6TM N-terminal" evidence="2">
    <location>
        <begin position="30"/>
        <end position="172"/>
    </location>
</feature>
<dbReference type="AlphaFoldDB" id="A0A9W8K1J5"/>
<evidence type="ECO:0000256" key="1">
    <source>
        <dbReference type="SAM" id="Phobius"/>
    </source>
</evidence>
<feature type="transmembrane region" description="Helical" evidence="1">
    <location>
        <begin position="72"/>
        <end position="99"/>
    </location>
</feature>
<feature type="transmembrane region" description="Helical" evidence="1">
    <location>
        <begin position="193"/>
        <end position="213"/>
    </location>
</feature>
<proteinExistence type="predicted"/>
<keyword evidence="1" id="KW-0472">Membrane</keyword>
<gene>
    <name evidence="3" type="ORF">NLJ89_g4949</name>
</gene>
<name>A0A9W8K1J5_9AGAR</name>
<feature type="transmembrane region" description="Helical" evidence="1">
    <location>
        <begin position="159"/>
        <end position="181"/>
    </location>
</feature>
<keyword evidence="1" id="KW-1133">Transmembrane helix</keyword>
<dbReference type="Proteomes" id="UP001148786">
    <property type="component" value="Unassembled WGS sequence"/>
</dbReference>
<evidence type="ECO:0000313" key="4">
    <source>
        <dbReference type="Proteomes" id="UP001148786"/>
    </source>
</evidence>
<keyword evidence="4" id="KW-1185">Reference proteome</keyword>
<feature type="transmembrane region" description="Helical" evidence="1">
    <location>
        <begin position="43"/>
        <end position="60"/>
    </location>
</feature>
<dbReference type="PANTHER" id="PTHR37994:SF3">
    <property type="entry name" value="ER TRANSPORTER 6TM N-TERMINAL DOMAIN-CONTAINING PROTEIN"/>
    <property type="match status" value="1"/>
</dbReference>
<dbReference type="OrthoDB" id="2274698at2759"/>
<evidence type="ECO:0000313" key="3">
    <source>
        <dbReference type="EMBL" id="KAJ3509935.1"/>
    </source>
</evidence>
<evidence type="ECO:0000259" key="2">
    <source>
        <dbReference type="Pfam" id="PF10337"/>
    </source>
</evidence>
<protein>
    <recommendedName>
        <fullName evidence="2">Putative ER transporter 6TM N-terminal domain-containing protein</fullName>
    </recommendedName>
</protein>
<dbReference type="InterPro" id="IPR018823">
    <property type="entry name" value="ArAE_2_N"/>
</dbReference>